<evidence type="ECO:0000313" key="2">
    <source>
        <dbReference type="EMBL" id="EMP37768.1"/>
    </source>
</evidence>
<sequence>MAGGSGTLTWLQKAQNHIENSQEWRDFTVQLCDAAQQQMTESHVHFFTDLSAAEKAFDLQRAAKAIQGGDLCKALMSQVSTCLEEQLYIQVAHELQDGDRLKNKSALVLSHIKNGVEKQLRYEIQRKAEAQINGLQAEIKRLMDKRIYYLPIEKTYLSGAALILPCTNNDANECSVNNATKRPNLPELSIDAYSEGSLTAPAPSLQSLTPSQTLHPQPSPVQTPPPTVANGSNAAEQDSLNAATKEHLWNYNQDCKNAEDIFLKMITFPSRLSQILKQSSPHQAIDSCMHSWEFSAPTIARNKMEHYVQHPAIAMGRTPHYK</sequence>
<evidence type="ECO:0000256" key="1">
    <source>
        <dbReference type="SAM" id="MobiDB-lite"/>
    </source>
</evidence>
<feature type="compositionally biased region" description="Pro residues" evidence="1">
    <location>
        <begin position="217"/>
        <end position="227"/>
    </location>
</feature>
<accession>M7C092</accession>
<feature type="compositionally biased region" description="Polar residues" evidence="1">
    <location>
        <begin position="204"/>
        <end position="215"/>
    </location>
</feature>
<dbReference type="EMBL" id="KB521250">
    <property type="protein sequence ID" value="EMP37768.1"/>
    <property type="molecule type" value="Genomic_DNA"/>
</dbReference>
<reference evidence="3" key="1">
    <citation type="journal article" date="2013" name="Nat. Genet.">
        <title>The draft genomes of soft-shell turtle and green sea turtle yield insights into the development and evolution of the turtle-specific body plan.</title>
        <authorList>
            <person name="Wang Z."/>
            <person name="Pascual-Anaya J."/>
            <person name="Zadissa A."/>
            <person name="Li W."/>
            <person name="Niimura Y."/>
            <person name="Huang Z."/>
            <person name="Li C."/>
            <person name="White S."/>
            <person name="Xiong Z."/>
            <person name="Fang D."/>
            <person name="Wang B."/>
            <person name="Ming Y."/>
            <person name="Chen Y."/>
            <person name="Zheng Y."/>
            <person name="Kuraku S."/>
            <person name="Pignatelli M."/>
            <person name="Herrero J."/>
            <person name="Beal K."/>
            <person name="Nozawa M."/>
            <person name="Li Q."/>
            <person name="Wang J."/>
            <person name="Zhang H."/>
            <person name="Yu L."/>
            <person name="Shigenobu S."/>
            <person name="Wang J."/>
            <person name="Liu J."/>
            <person name="Flicek P."/>
            <person name="Searle S."/>
            <person name="Wang J."/>
            <person name="Kuratani S."/>
            <person name="Yin Y."/>
            <person name="Aken B."/>
            <person name="Zhang G."/>
            <person name="Irie N."/>
        </authorList>
    </citation>
    <scope>NUCLEOTIDE SEQUENCE [LARGE SCALE GENOMIC DNA]</scope>
</reference>
<protein>
    <submittedName>
        <fullName evidence="2">Uncharacterized protein</fullName>
    </submittedName>
</protein>
<dbReference type="STRING" id="8469.M7C092"/>
<evidence type="ECO:0000313" key="3">
    <source>
        <dbReference type="Proteomes" id="UP000031443"/>
    </source>
</evidence>
<name>M7C092_CHEMY</name>
<gene>
    <name evidence="2" type="ORF">UY3_05051</name>
</gene>
<dbReference type="AlphaFoldDB" id="M7C092"/>
<keyword evidence="3" id="KW-1185">Reference proteome</keyword>
<organism evidence="2 3">
    <name type="scientific">Chelonia mydas</name>
    <name type="common">Green sea-turtle</name>
    <name type="synonym">Chelonia agassizi</name>
    <dbReference type="NCBI Taxonomy" id="8469"/>
    <lineage>
        <taxon>Eukaryota</taxon>
        <taxon>Metazoa</taxon>
        <taxon>Chordata</taxon>
        <taxon>Craniata</taxon>
        <taxon>Vertebrata</taxon>
        <taxon>Euteleostomi</taxon>
        <taxon>Archelosauria</taxon>
        <taxon>Testudinata</taxon>
        <taxon>Testudines</taxon>
        <taxon>Cryptodira</taxon>
        <taxon>Durocryptodira</taxon>
        <taxon>Americhelydia</taxon>
        <taxon>Chelonioidea</taxon>
        <taxon>Cheloniidae</taxon>
        <taxon>Chelonia</taxon>
    </lineage>
</organism>
<dbReference type="Proteomes" id="UP000031443">
    <property type="component" value="Unassembled WGS sequence"/>
</dbReference>
<feature type="region of interest" description="Disordered" evidence="1">
    <location>
        <begin position="201"/>
        <end position="233"/>
    </location>
</feature>
<proteinExistence type="predicted"/>